<keyword evidence="6 8" id="KW-0479">Metal-binding</keyword>
<feature type="binding site" evidence="8">
    <location>
        <position position="163"/>
    </location>
    <ligand>
        <name>substrate</name>
    </ligand>
</feature>
<dbReference type="PRINTS" id="PR00599">
    <property type="entry name" value="MAPEPTIDASE"/>
</dbReference>
<dbReference type="SUPFAM" id="SSF55920">
    <property type="entry name" value="Creatinase/aminopeptidase"/>
    <property type="match status" value="1"/>
</dbReference>
<dbReference type="NCBIfam" id="TIGR00501">
    <property type="entry name" value="met_pdase_II"/>
    <property type="match status" value="1"/>
</dbReference>
<evidence type="ECO:0000256" key="7">
    <source>
        <dbReference type="ARBA" id="ARBA00022801"/>
    </source>
</evidence>
<protein>
    <recommendedName>
        <fullName evidence="8 9">Methionine aminopeptidase</fullName>
        <shortName evidence="8">MAP</shortName>
        <shortName evidence="8">MetAP</shortName>
        <ecNumber evidence="8 9">3.4.11.18</ecNumber>
    </recommendedName>
    <alternativeName>
        <fullName evidence="8">Peptidase M</fullName>
    </alternativeName>
</protein>
<dbReference type="Pfam" id="PF00557">
    <property type="entry name" value="Peptidase_M24"/>
    <property type="match status" value="1"/>
</dbReference>
<organism evidence="11 12">
    <name type="scientific">Archaeoglobus fulgidus DSM 8774</name>
    <dbReference type="NCBI Taxonomy" id="1344584"/>
    <lineage>
        <taxon>Archaea</taxon>
        <taxon>Methanobacteriati</taxon>
        <taxon>Methanobacteriota</taxon>
        <taxon>Archaeoglobi</taxon>
        <taxon>Archaeoglobales</taxon>
        <taxon>Archaeoglobaceae</taxon>
        <taxon>Archaeoglobus</taxon>
    </lineage>
</organism>
<dbReference type="InterPro" id="IPR000994">
    <property type="entry name" value="Pept_M24"/>
</dbReference>
<evidence type="ECO:0000313" key="12">
    <source>
        <dbReference type="Proteomes" id="UP000028501"/>
    </source>
</evidence>
<dbReference type="GO" id="GO:0046872">
    <property type="term" value="F:metal ion binding"/>
    <property type="evidence" value="ECO:0007669"/>
    <property type="project" value="UniProtKB-UniRule"/>
</dbReference>
<evidence type="ECO:0000256" key="9">
    <source>
        <dbReference type="RuleBase" id="RU003653"/>
    </source>
</evidence>
<dbReference type="InterPro" id="IPR036388">
    <property type="entry name" value="WH-like_DNA-bd_sf"/>
</dbReference>
<comment type="subunit">
    <text evidence="8">Monomer.</text>
</comment>
<dbReference type="HAMAP" id="MF_01975">
    <property type="entry name" value="MetAP_2_arc"/>
    <property type="match status" value="1"/>
</dbReference>
<dbReference type="Gene3D" id="1.10.10.10">
    <property type="entry name" value="Winged helix-like DNA-binding domain superfamily/Winged helix DNA-binding domain"/>
    <property type="match status" value="1"/>
</dbReference>
<dbReference type="EC" id="3.4.11.18" evidence="8 9"/>
<dbReference type="InterPro" id="IPR001714">
    <property type="entry name" value="Pept_M24_MAP"/>
</dbReference>
<comment type="cofactor">
    <cofactor evidence="3">
        <name>Fe(2+)</name>
        <dbReference type="ChEBI" id="CHEBI:29033"/>
    </cofactor>
</comment>
<proteinExistence type="inferred from homology"/>
<dbReference type="InterPro" id="IPR018349">
    <property type="entry name" value="Pept_M24A_MAP2_BS"/>
</dbReference>
<evidence type="ECO:0000256" key="6">
    <source>
        <dbReference type="ARBA" id="ARBA00022723"/>
    </source>
</evidence>
<feature type="binding site" evidence="8">
    <location>
        <position position="96"/>
    </location>
    <ligand>
        <name>a divalent metal cation</name>
        <dbReference type="ChEBI" id="CHEBI:60240"/>
        <label>2</label>
        <note>catalytic</note>
    </ligand>
</feature>
<dbReference type="InterPro" id="IPR028595">
    <property type="entry name" value="MetAP_archaeal"/>
</dbReference>
<feature type="binding site" evidence="8">
    <location>
        <position position="65"/>
    </location>
    <ligand>
        <name>substrate</name>
    </ligand>
</feature>
<keyword evidence="4 8" id="KW-0031">Aminopeptidase</keyword>
<gene>
    <name evidence="8" type="primary">map</name>
    <name evidence="11" type="ORF">AFULGI_00020960</name>
</gene>
<dbReference type="InterPro" id="IPR050247">
    <property type="entry name" value="Met_Aminopeptidase_Type2"/>
</dbReference>
<keyword evidence="5 8" id="KW-0645">Protease</keyword>
<dbReference type="InterPro" id="IPR036005">
    <property type="entry name" value="Creatinase/aminopeptidase-like"/>
</dbReference>
<comment type="catalytic activity">
    <reaction evidence="1 8 9">
        <text>Release of N-terminal amino acids, preferentially methionine, from peptides and arylamides.</text>
        <dbReference type="EC" id="3.4.11.18"/>
    </reaction>
</comment>
<evidence type="ECO:0000313" key="11">
    <source>
        <dbReference type="EMBL" id="AIG98840.1"/>
    </source>
</evidence>
<feature type="binding site" evidence="8">
    <location>
        <position position="188"/>
    </location>
    <ligand>
        <name>a divalent metal cation</name>
        <dbReference type="ChEBI" id="CHEBI:60240"/>
        <label>2</label>
        <note>catalytic</note>
    </ligand>
</feature>
<dbReference type="PROSITE" id="PS01202">
    <property type="entry name" value="MAP_2"/>
    <property type="match status" value="1"/>
</dbReference>
<evidence type="ECO:0000256" key="8">
    <source>
        <dbReference type="HAMAP-Rule" id="MF_01975"/>
    </source>
</evidence>
<dbReference type="GO" id="GO:0070006">
    <property type="term" value="F:metalloaminopeptidase activity"/>
    <property type="evidence" value="ECO:0007669"/>
    <property type="project" value="UniProtKB-UniRule"/>
</dbReference>
<comment type="cofactor">
    <cofactor evidence="8">
        <name>Co(2+)</name>
        <dbReference type="ChEBI" id="CHEBI:48828"/>
    </cofactor>
    <cofactor evidence="8">
        <name>Zn(2+)</name>
        <dbReference type="ChEBI" id="CHEBI:29105"/>
    </cofactor>
    <cofactor evidence="8">
        <name>Mn(2+)</name>
        <dbReference type="ChEBI" id="CHEBI:29035"/>
    </cofactor>
    <cofactor evidence="8">
        <name>Fe(2+)</name>
        <dbReference type="ChEBI" id="CHEBI:29033"/>
    </cofactor>
    <text evidence="8">Binds 2 divalent metal cations per subunit. Has a high-affinity and a low affinity metal-binding site. The true nature of the physiological cofactor is under debate. The enzyme is active with cobalt, zinc, manganese or divalent iron ions. Most likely, methionine aminopeptidases function as mononuclear Fe(2+)-metalloproteases under physiological conditions, and the catalytically relevant metal-binding site has been assigned to the histidine-containing high-affinity site.</text>
</comment>
<feature type="binding site" evidence="8">
    <location>
        <position position="155"/>
    </location>
    <ligand>
        <name>a divalent metal cation</name>
        <dbReference type="ChEBI" id="CHEBI:60240"/>
        <label>2</label>
        <note>catalytic</note>
    </ligand>
</feature>
<evidence type="ECO:0000256" key="1">
    <source>
        <dbReference type="ARBA" id="ARBA00000294"/>
    </source>
</evidence>
<dbReference type="SUPFAM" id="SSF46785">
    <property type="entry name" value="Winged helix' DNA-binding domain"/>
    <property type="match status" value="1"/>
</dbReference>
<dbReference type="GO" id="GO:0004239">
    <property type="term" value="F:initiator methionyl aminopeptidase activity"/>
    <property type="evidence" value="ECO:0007669"/>
    <property type="project" value="UniProtKB-UniRule"/>
</dbReference>
<comment type="similarity">
    <text evidence="8">Belongs to the peptidase M24A family. Methionine aminopeptidase archaeal type 2 subfamily.</text>
</comment>
<comment type="function">
    <text evidence="8 9">Removes the N-terminal methionine from nascent proteins. The N-terminal methionine is often cleaved when the second residue in the primary sequence is small and uncharged (Met-Ala-, Cys, Gly, Pro, Ser, Thr, or Val).</text>
</comment>
<dbReference type="RefSeq" id="WP_010879334.1">
    <property type="nucleotide sequence ID" value="NZ_CP006577.1"/>
</dbReference>
<evidence type="ECO:0000259" key="10">
    <source>
        <dbReference type="Pfam" id="PF00557"/>
    </source>
</evidence>
<feature type="binding site" evidence="8">
    <location>
        <position position="85"/>
    </location>
    <ligand>
        <name>a divalent metal cation</name>
        <dbReference type="ChEBI" id="CHEBI:60240"/>
        <label>1</label>
    </ligand>
</feature>
<dbReference type="SMR" id="A0A075WEK3"/>
<comment type="cofactor">
    <cofactor evidence="2">
        <name>Mn(2+)</name>
        <dbReference type="ChEBI" id="CHEBI:29035"/>
    </cofactor>
</comment>
<evidence type="ECO:0000256" key="4">
    <source>
        <dbReference type="ARBA" id="ARBA00022438"/>
    </source>
</evidence>
<dbReference type="InterPro" id="IPR002468">
    <property type="entry name" value="Pept_M24A_MAP2"/>
</dbReference>
<dbReference type="GO" id="GO:0005737">
    <property type="term" value="C:cytoplasm"/>
    <property type="evidence" value="ECO:0007669"/>
    <property type="project" value="TreeGrafter"/>
</dbReference>
<dbReference type="GeneID" id="24795584"/>
<accession>A0A075WEK3</accession>
<dbReference type="PANTHER" id="PTHR45777:SF2">
    <property type="entry name" value="METHIONINE AMINOPEPTIDASE 2"/>
    <property type="match status" value="1"/>
</dbReference>
<dbReference type="CDD" id="cd01088">
    <property type="entry name" value="MetAP2"/>
    <property type="match status" value="1"/>
</dbReference>
<feature type="binding site" evidence="8">
    <location>
        <position position="276"/>
    </location>
    <ligand>
        <name>a divalent metal cation</name>
        <dbReference type="ChEBI" id="CHEBI:60240"/>
        <label>2</label>
        <note>catalytic</note>
    </ligand>
</feature>
<dbReference type="PANTHER" id="PTHR45777">
    <property type="entry name" value="METHIONINE AMINOPEPTIDASE 2"/>
    <property type="match status" value="1"/>
</dbReference>
<feature type="binding site" evidence="8">
    <location>
        <position position="276"/>
    </location>
    <ligand>
        <name>a divalent metal cation</name>
        <dbReference type="ChEBI" id="CHEBI:60240"/>
        <label>1</label>
    </ligand>
</feature>
<feature type="domain" description="Peptidase M24" evidence="10">
    <location>
        <begin position="7"/>
        <end position="196"/>
    </location>
</feature>
<evidence type="ECO:0000256" key="2">
    <source>
        <dbReference type="ARBA" id="ARBA00001936"/>
    </source>
</evidence>
<sequence>MDDEVREKLIEAGKILKQAVNEAAEKIAPGVKILEVAEFVENRIIELGAKPAFPANISINSDAAHFTPKKNDERTFKEGDVVKLDVGAHIDGYIADMAVTVDLGDNTELVKAAKEALEAAMEVVRAGVSVSEIGKAIEDAITNYGFKPIVNLTGHGLLPYLNHAPPSIYNYATEKGVTLEEGMVVAIEPFATNGVGKVGERGECEIYSLLNPRPVRMKMAREILKEVEENYKTLPFAKRWLKKAPDIIISKLAREGVLRAYPVLTEVSGGLVSQWEHTLIVEDGGATITTK</sequence>
<dbReference type="Gene3D" id="3.90.230.10">
    <property type="entry name" value="Creatinase/methionine aminopeptidase superfamily"/>
    <property type="match status" value="1"/>
</dbReference>
<keyword evidence="7 8" id="KW-0378">Hydrolase</keyword>
<reference evidence="11 12" key="1">
    <citation type="submission" date="2013-07" db="EMBL/GenBank/DDBJ databases">
        <title>Genome of Archaeoglobus fulgidus.</title>
        <authorList>
            <person name="Fiebig A."/>
            <person name="Birkeland N.-K."/>
        </authorList>
    </citation>
    <scope>NUCLEOTIDE SEQUENCE [LARGE SCALE GENOMIC DNA]</scope>
    <source>
        <strain evidence="11 12">DSM 8774</strain>
    </source>
</reference>
<feature type="binding site" evidence="8">
    <location>
        <position position="96"/>
    </location>
    <ligand>
        <name>a divalent metal cation</name>
        <dbReference type="ChEBI" id="CHEBI:60240"/>
        <label>1</label>
    </ligand>
</feature>
<dbReference type="AlphaFoldDB" id="A0A075WEK3"/>
<name>A0A075WEK3_ARCFL</name>
<evidence type="ECO:0000256" key="3">
    <source>
        <dbReference type="ARBA" id="ARBA00001954"/>
    </source>
</evidence>
<dbReference type="EMBL" id="CP006577">
    <property type="protein sequence ID" value="AIG98840.1"/>
    <property type="molecule type" value="Genomic_DNA"/>
</dbReference>
<dbReference type="KEGG" id="afg:AFULGI_00020960"/>
<dbReference type="GO" id="GO:0006508">
    <property type="term" value="P:proteolysis"/>
    <property type="evidence" value="ECO:0007669"/>
    <property type="project" value="UniProtKB-KW"/>
</dbReference>
<dbReference type="InterPro" id="IPR036390">
    <property type="entry name" value="WH_DNA-bd_sf"/>
</dbReference>
<evidence type="ECO:0000256" key="5">
    <source>
        <dbReference type="ARBA" id="ARBA00022670"/>
    </source>
</evidence>
<dbReference type="Proteomes" id="UP000028501">
    <property type="component" value="Chromosome"/>
</dbReference>
<dbReference type="HOGENOM" id="CLU_015857_7_0_2"/>